<reference evidence="3" key="1">
    <citation type="submission" date="2022-11" db="UniProtKB">
        <authorList>
            <consortium name="WormBaseParasite"/>
        </authorList>
    </citation>
    <scope>IDENTIFICATION</scope>
</reference>
<protein>
    <submittedName>
        <fullName evidence="3">Uncharacterized protein</fullName>
    </submittedName>
</protein>
<accession>A0A914E2S9</accession>
<sequence>MNIALSSSATGGSNSSQYPATSSLNNMTSTVEQQQALNLMGLITQQHQHQFMYGQINQGAQNQQNNMNGNDSHSTRSPSSSSDDDSDNSVGGALSPPPSTNPDTVPQSTTAVVATAIQHQIAQQQQQELLRQQQQQAQQNQQNLQLQANSLPNSLHQVSGMGTLGAALQQATGIEASAGGGFHGFNNA</sequence>
<dbReference type="WBParaSite" id="ACRNAN_scaffold505.g32989.t2">
    <property type="protein sequence ID" value="ACRNAN_scaffold505.g32989.t2"/>
    <property type="gene ID" value="ACRNAN_scaffold505.g32989"/>
</dbReference>
<evidence type="ECO:0000256" key="1">
    <source>
        <dbReference type="SAM" id="MobiDB-lite"/>
    </source>
</evidence>
<evidence type="ECO:0000313" key="3">
    <source>
        <dbReference type="WBParaSite" id="ACRNAN_scaffold505.g32989.t2"/>
    </source>
</evidence>
<name>A0A914E2S9_9BILA</name>
<feature type="compositionally biased region" description="Low complexity" evidence="1">
    <location>
        <begin position="61"/>
        <end position="81"/>
    </location>
</feature>
<keyword evidence="2" id="KW-1185">Reference proteome</keyword>
<evidence type="ECO:0000313" key="2">
    <source>
        <dbReference type="Proteomes" id="UP000887540"/>
    </source>
</evidence>
<feature type="region of interest" description="Disordered" evidence="1">
    <location>
        <begin position="1"/>
        <end position="23"/>
    </location>
</feature>
<dbReference type="AlphaFoldDB" id="A0A914E2S9"/>
<organism evidence="2 3">
    <name type="scientific">Acrobeloides nanus</name>
    <dbReference type="NCBI Taxonomy" id="290746"/>
    <lineage>
        <taxon>Eukaryota</taxon>
        <taxon>Metazoa</taxon>
        <taxon>Ecdysozoa</taxon>
        <taxon>Nematoda</taxon>
        <taxon>Chromadorea</taxon>
        <taxon>Rhabditida</taxon>
        <taxon>Tylenchina</taxon>
        <taxon>Cephalobomorpha</taxon>
        <taxon>Cephaloboidea</taxon>
        <taxon>Cephalobidae</taxon>
        <taxon>Acrobeloides</taxon>
    </lineage>
</organism>
<feature type="compositionally biased region" description="Low complexity" evidence="1">
    <location>
        <begin position="1"/>
        <end position="16"/>
    </location>
</feature>
<dbReference type="Proteomes" id="UP000887540">
    <property type="component" value="Unplaced"/>
</dbReference>
<proteinExistence type="predicted"/>
<feature type="region of interest" description="Disordered" evidence="1">
    <location>
        <begin position="61"/>
        <end position="106"/>
    </location>
</feature>